<accession>A0A6C0HZ43</accession>
<dbReference type="EMBL" id="MN740041">
    <property type="protein sequence ID" value="QHT85446.1"/>
    <property type="molecule type" value="Genomic_DNA"/>
</dbReference>
<dbReference type="GO" id="GO:0004672">
    <property type="term" value="F:protein kinase activity"/>
    <property type="evidence" value="ECO:0007669"/>
    <property type="project" value="InterPro"/>
</dbReference>
<dbReference type="InterPro" id="IPR011009">
    <property type="entry name" value="Kinase-like_dom_sf"/>
</dbReference>
<feature type="domain" description="Protein kinase" evidence="1">
    <location>
        <begin position="1"/>
        <end position="205"/>
    </location>
</feature>
<dbReference type="AlphaFoldDB" id="A0A6C0HZ43"/>
<name>A0A6C0HZ43_9ZZZZ</name>
<protein>
    <recommendedName>
        <fullName evidence="1">Protein kinase domain-containing protein</fullName>
    </recommendedName>
</protein>
<dbReference type="Gene3D" id="1.10.510.10">
    <property type="entry name" value="Transferase(Phosphotransferase) domain 1"/>
    <property type="match status" value="1"/>
</dbReference>
<evidence type="ECO:0000313" key="2">
    <source>
        <dbReference type="EMBL" id="QHT85446.1"/>
    </source>
</evidence>
<sequence length="205" mass="24243">MKRKTRKHKGGALCTEPYNIEPPKNDIYTIDSELETHEYTDNPYNVFVDRQYPNIVIKLVKNPHEYKILKLLEHSGFTPKLHGFYTCNGDKAKLTRFQSHSRMYIVMEKIKGYDLLELVRNPTIGKKIIDAYIDEIYRLYNILMDKGFIHTDLFLQNIILSDDKIFFIDFEYVMNTTKSIPLSDRLSLQQLKENLIQNKKVYSKP</sequence>
<dbReference type="InterPro" id="IPR000719">
    <property type="entry name" value="Prot_kinase_dom"/>
</dbReference>
<reference evidence="2" key="1">
    <citation type="journal article" date="2020" name="Nature">
        <title>Giant virus diversity and host interactions through global metagenomics.</title>
        <authorList>
            <person name="Schulz F."/>
            <person name="Roux S."/>
            <person name="Paez-Espino D."/>
            <person name="Jungbluth S."/>
            <person name="Walsh D.A."/>
            <person name="Denef V.J."/>
            <person name="McMahon K.D."/>
            <person name="Konstantinidis K.T."/>
            <person name="Eloe-Fadrosh E.A."/>
            <person name="Kyrpides N.C."/>
            <person name="Woyke T."/>
        </authorList>
    </citation>
    <scope>NUCLEOTIDE SEQUENCE</scope>
    <source>
        <strain evidence="2">GVMAG-M-3300023184-17</strain>
    </source>
</reference>
<organism evidence="2">
    <name type="scientific">viral metagenome</name>
    <dbReference type="NCBI Taxonomy" id="1070528"/>
    <lineage>
        <taxon>unclassified sequences</taxon>
        <taxon>metagenomes</taxon>
        <taxon>organismal metagenomes</taxon>
    </lineage>
</organism>
<dbReference type="GO" id="GO:0005524">
    <property type="term" value="F:ATP binding"/>
    <property type="evidence" value="ECO:0007669"/>
    <property type="project" value="InterPro"/>
</dbReference>
<evidence type="ECO:0000259" key="1">
    <source>
        <dbReference type="PROSITE" id="PS50011"/>
    </source>
</evidence>
<dbReference type="SUPFAM" id="SSF56112">
    <property type="entry name" value="Protein kinase-like (PK-like)"/>
    <property type="match status" value="1"/>
</dbReference>
<dbReference type="PROSITE" id="PS50011">
    <property type="entry name" value="PROTEIN_KINASE_DOM"/>
    <property type="match status" value="1"/>
</dbReference>
<proteinExistence type="predicted"/>
<dbReference type="Pfam" id="PF00069">
    <property type="entry name" value="Pkinase"/>
    <property type="match status" value="1"/>
</dbReference>